<organism evidence="2 3">
    <name type="scientific">Streptomyces orinoci</name>
    <name type="common">Streptoverticillium orinoci</name>
    <dbReference type="NCBI Taxonomy" id="67339"/>
    <lineage>
        <taxon>Bacteria</taxon>
        <taxon>Bacillati</taxon>
        <taxon>Actinomycetota</taxon>
        <taxon>Actinomycetes</taxon>
        <taxon>Kitasatosporales</taxon>
        <taxon>Streptomycetaceae</taxon>
        <taxon>Streptomyces</taxon>
    </lineage>
</organism>
<protein>
    <recommendedName>
        <fullName evidence="4">Secreted protein</fullName>
    </recommendedName>
</protein>
<dbReference type="EMBL" id="JBFAUK010000002">
    <property type="protein sequence ID" value="MEV5505376.1"/>
    <property type="molecule type" value="Genomic_DNA"/>
</dbReference>
<reference evidence="2 3" key="1">
    <citation type="submission" date="2024-06" db="EMBL/GenBank/DDBJ databases">
        <title>The Natural Products Discovery Center: Release of the First 8490 Sequenced Strains for Exploring Actinobacteria Biosynthetic Diversity.</title>
        <authorList>
            <person name="Kalkreuter E."/>
            <person name="Kautsar S.A."/>
            <person name="Yang D."/>
            <person name="Bader C.D."/>
            <person name="Teijaro C.N."/>
            <person name="Fluegel L."/>
            <person name="Davis C.M."/>
            <person name="Simpson J.R."/>
            <person name="Lauterbach L."/>
            <person name="Steele A.D."/>
            <person name="Gui C."/>
            <person name="Meng S."/>
            <person name="Li G."/>
            <person name="Viehrig K."/>
            <person name="Ye F."/>
            <person name="Su P."/>
            <person name="Kiefer A.F."/>
            <person name="Nichols A."/>
            <person name="Cepeda A.J."/>
            <person name="Yan W."/>
            <person name="Fan B."/>
            <person name="Jiang Y."/>
            <person name="Adhikari A."/>
            <person name="Zheng C.-J."/>
            <person name="Schuster L."/>
            <person name="Cowan T.M."/>
            <person name="Smanski M.J."/>
            <person name="Chevrette M.G."/>
            <person name="De Carvalho L.P.S."/>
            <person name="Shen B."/>
        </authorList>
    </citation>
    <scope>NUCLEOTIDE SEQUENCE [LARGE SCALE GENOMIC DNA]</scope>
    <source>
        <strain evidence="2 3">NPDC052347</strain>
    </source>
</reference>
<proteinExistence type="predicted"/>
<dbReference type="RefSeq" id="WP_109278549.1">
    <property type="nucleotide sequence ID" value="NZ_JBFAUK010000002.1"/>
</dbReference>
<evidence type="ECO:0000313" key="3">
    <source>
        <dbReference type="Proteomes" id="UP001552594"/>
    </source>
</evidence>
<evidence type="ECO:0000256" key="1">
    <source>
        <dbReference type="SAM" id="SignalP"/>
    </source>
</evidence>
<comment type="caution">
    <text evidence="2">The sequence shown here is derived from an EMBL/GenBank/DDBJ whole genome shotgun (WGS) entry which is preliminary data.</text>
</comment>
<name>A0ABV3JR58_STRON</name>
<evidence type="ECO:0008006" key="4">
    <source>
        <dbReference type="Google" id="ProtNLM"/>
    </source>
</evidence>
<accession>A0ABV3JR58</accession>
<dbReference type="Proteomes" id="UP001552594">
    <property type="component" value="Unassembled WGS sequence"/>
</dbReference>
<evidence type="ECO:0000313" key="2">
    <source>
        <dbReference type="EMBL" id="MEV5505376.1"/>
    </source>
</evidence>
<keyword evidence="3" id="KW-1185">Reference proteome</keyword>
<feature type="chain" id="PRO_5045375346" description="Secreted protein" evidence="1">
    <location>
        <begin position="28"/>
        <end position="137"/>
    </location>
</feature>
<gene>
    <name evidence="2" type="ORF">AB0L16_02725</name>
</gene>
<feature type="signal peptide" evidence="1">
    <location>
        <begin position="1"/>
        <end position="27"/>
    </location>
</feature>
<sequence length="137" mass="14287">MPGHIVARLAMASLGLVLTLVPGTAAAAAKGGMEISAAPSHAARVGEPVRISGSGDEEAARYLRACLQERETGRPGWRTLACGATVGAGAGARVETRVWPRRRGVFQVRGVLYGLNRPGAARPEPLRASPVVTVRVR</sequence>
<keyword evidence="1" id="KW-0732">Signal</keyword>